<dbReference type="STRING" id="1461694.ATO9_04075"/>
<sequence>MSGADIAAEVLAAVAEATAEVGNGNPLIATITRPGEDDVSNYPVIVPGQPTDYSAVAMINQYSAMDRQGTDITERDVKLMLTVPLADSAGNVTEPQNGDTVVLSDGRTLHVKAVDPLQPGGTVLYWKCQAASGDS</sequence>
<reference evidence="1 2" key="1">
    <citation type="journal article" date="2015" name="Antonie Van Leeuwenhoek">
        <title>Pseudooceanicola atlanticus gen. nov. sp. nov., isolated from surface seawater of the Atlantic Ocean and reclassification of Oceanicola batsensis, Oceanicola marinus, Oceanicola nitratireducens, Oceanicola nanhaiensis, Oceanicola antarcticus and Oceanicola flagellatus, as Pseudooceanicola batsensis comb. nov., Pseudooceanicola marinus comb. nov., Pseudooceanicola nitratireducens comb. nov., Pseudooceanicola nanhaiensis comb. nov., Pseudooceanicola antarcticus comb. nov., and Pseudooceanicola flagellatus comb. nov.</title>
        <authorList>
            <person name="Lai Q."/>
            <person name="Li G."/>
            <person name="Liu X."/>
            <person name="Du Y."/>
            <person name="Sun F."/>
            <person name="Shao Z."/>
        </authorList>
    </citation>
    <scope>NUCLEOTIDE SEQUENCE [LARGE SCALE GENOMIC DNA]</scope>
    <source>
        <strain evidence="1 2">22II-s11g</strain>
    </source>
</reference>
<dbReference type="OrthoDB" id="7205619at2"/>
<comment type="caution">
    <text evidence="1">The sequence shown here is derived from an EMBL/GenBank/DDBJ whole genome shotgun (WGS) entry which is preliminary data.</text>
</comment>
<gene>
    <name evidence="1" type="ORF">ATO9_04075</name>
</gene>
<dbReference type="EMBL" id="AQQX01000001">
    <property type="protein sequence ID" value="KGM50658.1"/>
    <property type="molecule type" value="Genomic_DNA"/>
</dbReference>
<evidence type="ECO:0000313" key="2">
    <source>
        <dbReference type="Proteomes" id="UP000030004"/>
    </source>
</evidence>
<keyword evidence="2" id="KW-1185">Reference proteome</keyword>
<organism evidence="1 2">
    <name type="scientific">Pseudooceanicola atlanticus</name>
    <dbReference type="NCBI Taxonomy" id="1461694"/>
    <lineage>
        <taxon>Bacteria</taxon>
        <taxon>Pseudomonadati</taxon>
        <taxon>Pseudomonadota</taxon>
        <taxon>Alphaproteobacteria</taxon>
        <taxon>Rhodobacterales</taxon>
        <taxon>Paracoccaceae</taxon>
        <taxon>Pseudooceanicola</taxon>
    </lineage>
</organism>
<evidence type="ECO:0000313" key="1">
    <source>
        <dbReference type="EMBL" id="KGM50658.1"/>
    </source>
</evidence>
<dbReference type="Proteomes" id="UP000030004">
    <property type="component" value="Unassembled WGS sequence"/>
</dbReference>
<protein>
    <submittedName>
        <fullName evidence="1">Uncharacterized protein</fullName>
    </submittedName>
</protein>
<accession>A0A0A0EKG4</accession>
<dbReference type="AlphaFoldDB" id="A0A0A0EKG4"/>
<name>A0A0A0EKG4_9RHOB</name>
<dbReference type="RefSeq" id="WP_043745244.1">
    <property type="nucleotide sequence ID" value="NZ_AQQX01000001.1"/>
</dbReference>
<proteinExistence type="predicted"/>